<feature type="domain" description="ABC1 atypical kinase-like" evidence="3">
    <location>
        <begin position="249"/>
        <end position="486"/>
    </location>
</feature>
<evidence type="ECO:0000256" key="2">
    <source>
        <dbReference type="SAM" id="MobiDB-lite"/>
    </source>
</evidence>
<dbReference type="InterPro" id="IPR045307">
    <property type="entry name" value="ADCK1_dom"/>
</dbReference>
<comment type="similarity">
    <text evidence="1">Belongs to the protein kinase superfamily. ADCK protein kinase family.</text>
</comment>
<accession>A0A6P8AV40</accession>
<organism evidence="4 5">
    <name type="scientific">Pyricularia grisea</name>
    <name type="common">Crabgrass-specific blast fungus</name>
    <name type="synonym">Magnaporthe grisea</name>
    <dbReference type="NCBI Taxonomy" id="148305"/>
    <lineage>
        <taxon>Eukaryota</taxon>
        <taxon>Fungi</taxon>
        <taxon>Dikarya</taxon>
        <taxon>Ascomycota</taxon>
        <taxon>Pezizomycotina</taxon>
        <taxon>Sordariomycetes</taxon>
        <taxon>Sordariomycetidae</taxon>
        <taxon>Magnaporthales</taxon>
        <taxon>Pyriculariaceae</taxon>
        <taxon>Pyricularia</taxon>
    </lineage>
</organism>
<sequence>MPPFHYIRPALVGRAGLRLQVPVSIPSRFSTGLQPSLSARARPSRGVRFASTSEAPPAGKTVPVDKGEKKWHEKLSEWNKKLKWYHHAAIIFVELAICDYYFDKWVLGSSTIRTADAYATLALVGVDYRLNFGRDSWIGGSHYASGSPAEREAHETALHRRNAERVVAMLKRNGGLYTKFGQALAMQGGVLPEEYQRLFGEMFDDAPQASWKDVEKVVRRDFDGRGVEEVFGVQIVEEGDVSNAPPGPMAFFEKSPKASASIAQVHYARLADGREVAVKVQKPEVAKQVSWDLWALSVMAKWTAWSTGLPVTTIGDFVAQRVMEETDFRNEAANAERMAELLATDPSLGDRVHIPKVYRDLTTEHVYTTEWIHGVTLWDKDKMTAAPAPPPPPGAEHKGGLGLRLDDVMRTVIELFSVQMFRWGFVHCDPHPGNILVRQHPSKRGRAQVVLLDHGLYLTLSDDLRRQYARFWEAMVTGDEAGLNKVSAEWGMDNVDAWAEASMYRPLKKTEGQDGAGKKRSQETAKERQDRITREAGAYFGEEGKFPRELLFLERNIALVQGSNRFLGDPVNRIKLIGLCAMRALRKDELERGSGHVGVTGFVGATLRTMRGRFTLAMLDVAYSWSRIRQYFGYGDGFEADLKEAEERQLREMKDTVAELFGVTVD</sequence>
<dbReference type="InterPro" id="IPR004147">
    <property type="entry name" value="ABC1_dom"/>
</dbReference>
<dbReference type="CDD" id="cd13969">
    <property type="entry name" value="ADCK1-like"/>
    <property type="match status" value="1"/>
</dbReference>
<dbReference type="PANTHER" id="PTHR43173:SF37">
    <property type="entry name" value="ABC1 FAMILY PROTEIN C10F6.14C"/>
    <property type="match status" value="1"/>
</dbReference>
<evidence type="ECO:0000313" key="4">
    <source>
        <dbReference type="Proteomes" id="UP000515153"/>
    </source>
</evidence>
<feature type="region of interest" description="Disordered" evidence="2">
    <location>
        <begin position="509"/>
        <end position="530"/>
    </location>
</feature>
<reference evidence="4 5" key="1">
    <citation type="journal article" date="2019" name="Mol. Biol. Evol.">
        <title>Blast fungal genomes show frequent chromosomal changes, gene gains and losses, and effector gene turnover.</title>
        <authorList>
            <person name="Gomez Luciano L.B."/>
            <person name="Jason Tsai I."/>
            <person name="Chuma I."/>
            <person name="Tosa Y."/>
            <person name="Chen Y.H."/>
            <person name="Li J.Y."/>
            <person name="Li M.Y."/>
            <person name="Jade Lu M.Y."/>
            <person name="Nakayashiki H."/>
            <person name="Li W.H."/>
        </authorList>
    </citation>
    <scope>NUCLEOTIDE SEQUENCE [LARGE SCALE GENOMIC DNA]</scope>
    <source>
        <strain evidence="4 5">NI907</strain>
    </source>
</reference>
<proteinExistence type="inferred from homology"/>
<reference evidence="5" key="2">
    <citation type="submission" date="2019-10" db="EMBL/GenBank/DDBJ databases">
        <authorList>
            <consortium name="NCBI Genome Project"/>
        </authorList>
    </citation>
    <scope>NUCLEOTIDE SEQUENCE</scope>
    <source>
        <strain evidence="5">NI907</strain>
    </source>
</reference>
<dbReference type="GeneID" id="41962930"/>
<evidence type="ECO:0000313" key="5">
    <source>
        <dbReference type="RefSeq" id="XP_030978719.1"/>
    </source>
</evidence>
<dbReference type="KEGG" id="pgri:PgNI_08019"/>
<gene>
    <name evidence="5" type="ORF">PgNI_08019</name>
</gene>
<feature type="region of interest" description="Disordered" evidence="2">
    <location>
        <begin position="47"/>
        <end position="66"/>
    </location>
</feature>
<dbReference type="InterPro" id="IPR051130">
    <property type="entry name" value="Mito_struct-func_regulator"/>
</dbReference>
<dbReference type="RefSeq" id="XP_030978719.1">
    <property type="nucleotide sequence ID" value="XM_031128021.1"/>
</dbReference>
<evidence type="ECO:0000259" key="3">
    <source>
        <dbReference type="Pfam" id="PF03109"/>
    </source>
</evidence>
<dbReference type="AlphaFoldDB" id="A0A6P8AV40"/>
<dbReference type="SUPFAM" id="SSF56112">
    <property type="entry name" value="Protein kinase-like (PK-like)"/>
    <property type="match status" value="1"/>
</dbReference>
<keyword evidence="4" id="KW-1185">Reference proteome</keyword>
<name>A0A6P8AV40_PYRGI</name>
<evidence type="ECO:0000256" key="1">
    <source>
        <dbReference type="ARBA" id="ARBA00009670"/>
    </source>
</evidence>
<dbReference type="Pfam" id="PF03109">
    <property type="entry name" value="ABC1"/>
    <property type="match status" value="1"/>
</dbReference>
<dbReference type="InterPro" id="IPR011009">
    <property type="entry name" value="Kinase-like_dom_sf"/>
</dbReference>
<dbReference type="Proteomes" id="UP000515153">
    <property type="component" value="Chromosome V"/>
</dbReference>
<protein>
    <recommendedName>
        <fullName evidence="3">ABC1 atypical kinase-like domain-containing protein</fullName>
    </recommendedName>
</protein>
<reference evidence="5" key="3">
    <citation type="submission" date="2025-08" db="UniProtKB">
        <authorList>
            <consortium name="RefSeq"/>
        </authorList>
    </citation>
    <scope>IDENTIFICATION</scope>
    <source>
        <strain evidence="5">NI907</strain>
    </source>
</reference>
<dbReference type="PANTHER" id="PTHR43173">
    <property type="entry name" value="ABC1 FAMILY PROTEIN"/>
    <property type="match status" value="1"/>
</dbReference>